<dbReference type="Proteomes" id="UP001293593">
    <property type="component" value="Unassembled WGS sequence"/>
</dbReference>
<dbReference type="GO" id="GO:0008233">
    <property type="term" value="F:peptidase activity"/>
    <property type="evidence" value="ECO:0007669"/>
    <property type="project" value="UniProtKB-KW"/>
</dbReference>
<evidence type="ECO:0000313" key="4">
    <source>
        <dbReference type="EMBL" id="KAK4264766.1"/>
    </source>
</evidence>
<keyword evidence="5" id="KW-1185">Reference proteome</keyword>
<sequence>MDEGKTYHSTTNIAFVFNEGIIAAADGRATKKATPDKPAKIVTNSVRKIQYFRHFLGGLAGDGACCTRCQRLLRETSDKAPNDQNIPIRSVAEAVGNSFQGRTPDRFAQCLISGFEGGAGKIYHVGHNGVFSSSTTIKGLGTGKTHAFEILKEDYRKKLTVTEAIALARKAITWACINDWQTGGEIIVFYLNKNGEMHKETYETEMSFDLEEAQKARNDLRERFKEGEFEIPNLVPYVRYVESDDD</sequence>
<dbReference type="InterPro" id="IPR023333">
    <property type="entry name" value="Proteasome_suB-type"/>
</dbReference>
<dbReference type="GO" id="GO:0005737">
    <property type="term" value="C:cytoplasm"/>
    <property type="evidence" value="ECO:0007669"/>
    <property type="project" value="TreeGrafter"/>
</dbReference>
<dbReference type="InterPro" id="IPR001353">
    <property type="entry name" value="Proteasome_sua/b"/>
</dbReference>
<evidence type="ECO:0000313" key="5">
    <source>
        <dbReference type="Proteomes" id="UP001293593"/>
    </source>
</evidence>
<dbReference type="GO" id="GO:0051603">
    <property type="term" value="P:proteolysis involved in protein catabolic process"/>
    <property type="evidence" value="ECO:0007669"/>
    <property type="project" value="InterPro"/>
</dbReference>
<evidence type="ECO:0000256" key="3">
    <source>
        <dbReference type="ARBA" id="ARBA00022801"/>
    </source>
</evidence>
<dbReference type="SUPFAM" id="SSF56235">
    <property type="entry name" value="N-terminal nucleophile aminohydrolases (Ntn hydrolases)"/>
    <property type="match status" value="1"/>
</dbReference>
<dbReference type="EMBL" id="JAWXYG010000008">
    <property type="protein sequence ID" value="KAK4264766.1"/>
    <property type="molecule type" value="Genomic_DNA"/>
</dbReference>
<comment type="caution">
    <text evidence="4">The sequence shown here is derived from an EMBL/GenBank/DDBJ whole genome shotgun (WGS) entry which is preliminary data.</text>
</comment>
<dbReference type="PANTHER" id="PTHR32194">
    <property type="entry name" value="METALLOPROTEASE TLDD"/>
    <property type="match status" value="1"/>
</dbReference>
<evidence type="ECO:0000256" key="2">
    <source>
        <dbReference type="ARBA" id="ARBA00022670"/>
    </source>
</evidence>
<keyword evidence="1" id="KW-0963">Cytoplasm</keyword>
<accession>A0AAE1J915</accession>
<dbReference type="Pfam" id="PF00227">
    <property type="entry name" value="Proteasome"/>
    <property type="match status" value="1"/>
</dbReference>
<name>A0AAE1J915_9FABA</name>
<gene>
    <name evidence="4" type="ORF">QN277_025897</name>
</gene>
<organism evidence="4 5">
    <name type="scientific">Acacia crassicarpa</name>
    <name type="common">northern wattle</name>
    <dbReference type="NCBI Taxonomy" id="499986"/>
    <lineage>
        <taxon>Eukaryota</taxon>
        <taxon>Viridiplantae</taxon>
        <taxon>Streptophyta</taxon>
        <taxon>Embryophyta</taxon>
        <taxon>Tracheophyta</taxon>
        <taxon>Spermatophyta</taxon>
        <taxon>Magnoliopsida</taxon>
        <taxon>eudicotyledons</taxon>
        <taxon>Gunneridae</taxon>
        <taxon>Pentapetalae</taxon>
        <taxon>rosids</taxon>
        <taxon>fabids</taxon>
        <taxon>Fabales</taxon>
        <taxon>Fabaceae</taxon>
        <taxon>Caesalpinioideae</taxon>
        <taxon>mimosoid clade</taxon>
        <taxon>Acacieae</taxon>
        <taxon>Acacia</taxon>
    </lineage>
</organism>
<dbReference type="PANTHER" id="PTHR32194:SF0">
    <property type="entry name" value="ATP-DEPENDENT PROTEASE SUBUNIT HSLV"/>
    <property type="match status" value="1"/>
</dbReference>
<evidence type="ECO:0000256" key="1">
    <source>
        <dbReference type="ARBA" id="ARBA00022490"/>
    </source>
</evidence>
<evidence type="ECO:0008006" key="6">
    <source>
        <dbReference type="Google" id="ProtNLM"/>
    </source>
</evidence>
<reference evidence="4" key="1">
    <citation type="submission" date="2023-10" db="EMBL/GenBank/DDBJ databases">
        <title>Chromosome-level genome of the transformable northern wattle, Acacia crassicarpa.</title>
        <authorList>
            <person name="Massaro I."/>
            <person name="Sinha N.R."/>
            <person name="Poethig S."/>
            <person name="Leichty A.R."/>
        </authorList>
    </citation>
    <scope>NUCLEOTIDE SEQUENCE</scope>
    <source>
        <strain evidence="4">Acra3RX</strain>
        <tissue evidence="4">Leaf</tissue>
    </source>
</reference>
<keyword evidence="2" id="KW-0645">Protease</keyword>
<dbReference type="InterPro" id="IPR029055">
    <property type="entry name" value="Ntn_hydrolases_N"/>
</dbReference>
<dbReference type="GO" id="GO:0005839">
    <property type="term" value="C:proteasome core complex"/>
    <property type="evidence" value="ECO:0007669"/>
    <property type="project" value="InterPro"/>
</dbReference>
<protein>
    <recommendedName>
        <fullName evidence="6">Proteasome endopeptidase complex</fullName>
    </recommendedName>
</protein>
<dbReference type="Gene3D" id="3.60.20.10">
    <property type="entry name" value="Glutamine Phosphoribosylpyrophosphate, subunit 1, domain 1"/>
    <property type="match status" value="1"/>
</dbReference>
<dbReference type="AlphaFoldDB" id="A0AAE1J915"/>
<proteinExistence type="predicted"/>
<keyword evidence="3" id="KW-0378">Hydrolase</keyword>